<comment type="caution">
    <text evidence="3">The sequence shown here is derived from an EMBL/GenBank/DDBJ whole genome shotgun (WGS) entry which is preliminary data.</text>
</comment>
<dbReference type="Pfam" id="PF03432">
    <property type="entry name" value="Relaxase"/>
    <property type="match status" value="1"/>
</dbReference>
<dbReference type="AlphaFoldDB" id="A0A6N9HAC6"/>
<feature type="compositionally biased region" description="Basic and acidic residues" evidence="1">
    <location>
        <begin position="512"/>
        <end position="528"/>
    </location>
</feature>
<feature type="region of interest" description="Disordered" evidence="1">
    <location>
        <begin position="449"/>
        <end position="528"/>
    </location>
</feature>
<evidence type="ECO:0000256" key="1">
    <source>
        <dbReference type="SAM" id="MobiDB-lite"/>
    </source>
</evidence>
<feature type="compositionally biased region" description="Low complexity" evidence="1">
    <location>
        <begin position="464"/>
        <end position="477"/>
    </location>
</feature>
<dbReference type="EMBL" id="WWEQ01000054">
    <property type="protein sequence ID" value="MYM20474.1"/>
    <property type="molecule type" value="Genomic_DNA"/>
</dbReference>
<evidence type="ECO:0000259" key="2">
    <source>
        <dbReference type="Pfam" id="PF03432"/>
    </source>
</evidence>
<reference evidence="3 4" key="1">
    <citation type="submission" date="2020-01" db="EMBL/GenBank/DDBJ databases">
        <authorList>
            <person name="Deng T."/>
        </authorList>
    </citation>
    <scope>NUCLEOTIDE SEQUENCE [LARGE SCALE GENOMIC DNA]</scope>
    <source>
        <strain evidence="3 4">5221</strain>
    </source>
</reference>
<evidence type="ECO:0000313" key="3">
    <source>
        <dbReference type="EMBL" id="MYM20474.1"/>
    </source>
</evidence>
<evidence type="ECO:0000313" key="4">
    <source>
        <dbReference type="Proteomes" id="UP000469215"/>
    </source>
</evidence>
<dbReference type="Proteomes" id="UP000469215">
    <property type="component" value="Unassembled WGS sequence"/>
</dbReference>
<feature type="compositionally biased region" description="Basic and acidic residues" evidence="1">
    <location>
        <begin position="479"/>
        <end position="496"/>
    </location>
</feature>
<keyword evidence="4" id="KW-1185">Reference proteome</keyword>
<gene>
    <name evidence="3" type="ORF">GSY69_10985</name>
</gene>
<protein>
    <submittedName>
        <fullName evidence="3">Relaxase/mobilization nuclease domain-containing protein</fullName>
    </submittedName>
</protein>
<sequence>MIPNITRGGRIAGFMAYLIGPGRHDEHINQRIITGDDTITAMVEPGKLLSRDDALDISNVLDRPRKMHGVEVTSPVKEWDEEAGQQVVVGRRDTHMWQCSLSNGPEDEPLSDEAWARITEEFMTRMGFVDEDRAKTSRWVAIHHGPNVNGNDHVHIVAQMVTEDGSKAVTHNDYSRAQEVCGQLEREFGLAITEGRAHGQTVAQTKRGERERATRERQPWVEKNELTRRLRAALAASSTEAEFVSNVYAAGVIIEPRFAKGTTQKVAGYKVALPAPEGTKRDAFRYSPSRLDKNLSLPAVRRALGAPAGGDPAALGIWQEHHIGTVPRTGGPVTLTPTEALCERVGSGNASTADLANLYAAASLELERFSPDKLNDASQHLAQVASNPPPAGYMARQLHRATSHDAMIGWTAVLRQAGRLSMLMAQDNFDQHLPKLAEEHRGIIRTVIDAPNAPAPTPRKEPARAATTARPTQAAATSEGRRIPAEELARIREHMGTFDPHASPTSRSVSRPRTDPSTTREAEKNREQ</sequence>
<organism evidence="3 4">
    <name type="scientific">Brevibacterium rongguiense</name>
    <dbReference type="NCBI Taxonomy" id="2695267"/>
    <lineage>
        <taxon>Bacteria</taxon>
        <taxon>Bacillati</taxon>
        <taxon>Actinomycetota</taxon>
        <taxon>Actinomycetes</taxon>
        <taxon>Micrococcales</taxon>
        <taxon>Brevibacteriaceae</taxon>
        <taxon>Brevibacterium</taxon>
    </lineage>
</organism>
<accession>A0A6N9HAC6</accession>
<dbReference type="InterPro" id="IPR005094">
    <property type="entry name" value="Endonuclease_MobA/VirD2"/>
</dbReference>
<proteinExistence type="predicted"/>
<feature type="domain" description="MobA/VirD2-like nuclease" evidence="2">
    <location>
        <begin position="90"/>
        <end position="190"/>
    </location>
</feature>
<dbReference type="RefSeq" id="WP_160953890.1">
    <property type="nucleotide sequence ID" value="NZ_WWEQ01000054.1"/>
</dbReference>
<name>A0A6N9HAC6_9MICO</name>